<feature type="transmembrane region" description="Helical" evidence="1">
    <location>
        <begin position="12"/>
        <end position="30"/>
    </location>
</feature>
<keyword evidence="1" id="KW-0812">Transmembrane</keyword>
<reference evidence="2 3" key="1">
    <citation type="submission" date="2018-11" db="EMBL/GenBank/DDBJ databases">
        <title>Proposal to divide the Flavobacteriaceae and reorganize its genera based on Amino Acid Identity values calculated from whole genome sequences.</title>
        <authorList>
            <person name="Nicholson A.C."/>
            <person name="Gulvik C.A."/>
            <person name="Whitney A.M."/>
            <person name="Humrighouse B.W."/>
            <person name="Bell M."/>
            <person name="Holmes B."/>
            <person name="Steigerwalt A.G."/>
            <person name="Villarma A."/>
            <person name="Sheth M."/>
            <person name="Batra D."/>
            <person name="Pryor J."/>
            <person name="Bernardet J.-F."/>
            <person name="Hugo C."/>
            <person name="Kampfer P."/>
            <person name="Newman J."/>
            <person name="McQuiston J.R."/>
        </authorList>
    </citation>
    <scope>NUCLEOTIDE SEQUENCE [LARGE SCALE GENOMIC DNA]</scope>
    <source>
        <strain evidence="2 3">G0041</strain>
    </source>
</reference>
<dbReference type="AlphaFoldDB" id="A0AAD0YPI1"/>
<keyword evidence="1" id="KW-0472">Membrane</keyword>
<sequence length="60" mass="6436">MGIVLVVEAVKSGMWFLVAVGVVFVAMPLLNIGCCATGNCAVPTHHLNNTNDDTEYEEIK</sequence>
<name>A0AAD0YPI1_CHRNA</name>
<keyword evidence="3" id="KW-1185">Reference proteome</keyword>
<evidence type="ECO:0000256" key="1">
    <source>
        <dbReference type="SAM" id="Phobius"/>
    </source>
</evidence>
<dbReference type="KEGG" id="cnk:EG343_21240"/>
<keyword evidence="1" id="KW-1133">Transmembrane helix</keyword>
<evidence type="ECO:0000313" key="2">
    <source>
        <dbReference type="EMBL" id="AZA92940.1"/>
    </source>
</evidence>
<dbReference type="Proteomes" id="UP000278288">
    <property type="component" value="Chromosome"/>
</dbReference>
<accession>A0AAD0YPI1</accession>
<organism evidence="2 3">
    <name type="scientific">Chryseobacterium nakagawai</name>
    <dbReference type="NCBI Taxonomy" id="1241982"/>
    <lineage>
        <taxon>Bacteria</taxon>
        <taxon>Pseudomonadati</taxon>
        <taxon>Bacteroidota</taxon>
        <taxon>Flavobacteriia</taxon>
        <taxon>Flavobacteriales</taxon>
        <taxon>Weeksellaceae</taxon>
        <taxon>Chryseobacterium group</taxon>
        <taxon>Chryseobacterium</taxon>
    </lineage>
</organism>
<proteinExistence type="predicted"/>
<protein>
    <submittedName>
        <fullName evidence="2">Uncharacterized protein</fullName>
    </submittedName>
</protein>
<evidence type="ECO:0000313" key="3">
    <source>
        <dbReference type="Proteomes" id="UP000278288"/>
    </source>
</evidence>
<gene>
    <name evidence="2" type="ORF">EG343_21240</name>
</gene>
<dbReference type="EMBL" id="CP033923">
    <property type="protein sequence ID" value="AZA92940.1"/>
    <property type="molecule type" value="Genomic_DNA"/>
</dbReference>